<reference evidence="2" key="2">
    <citation type="submission" date="2018-02" db="UniProtKB">
        <authorList>
            <consortium name="EnsemblPlants"/>
        </authorList>
    </citation>
    <scope>IDENTIFICATION</scope>
    <source>
        <strain evidence="2">Williams 82</strain>
    </source>
</reference>
<evidence type="ECO:0000313" key="2">
    <source>
        <dbReference type="EnsemblPlants" id="KRG94570"/>
    </source>
</evidence>
<sequence>MELNTKAHYTLRCALSNNEYNKICRLKTTKEIWDSLNINYEGTKDVQLRKIVTLTRHYESFPMKEGEHVDDMFRRLQVLLNDLEALRHTFTKARINLKILDSFPKVWEPKTTIQEARNMKNLAWDELPKNHLPKKDYVALKYEETSSRRKEKMSFSKDLKVQMASSNNSYGDSIDDEMTLMSRKFKQMMKKKGKFQHSSKRKDTRFKKKYKEESNEIIYFECRKPRHMKAECPS</sequence>
<protein>
    <recommendedName>
        <fullName evidence="4">UBN2 domain-containing protein</fullName>
    </recommendedName>
</protein>
<proteinExistence type="predicted"/>
<dbReference type="PANTHER" id="PTHR34676:SF27">
    <property type="entry name" value="ASPARTYL-TRNA SYNTHETASE"/>
    <property type="match status" value="1"/>
</dbReference>
<reference evidence="1" key="3">
    <citation type="submission" date="2018-07" db="EMBL/GenBank/DDBJ databases">
        <title>WGS assembly of Glycine max.</title>
        <authorList>
            <person name="Schmutz J."/>
            <person name="Cannon S."/>
            <person name="Schlueter J."/>
            <person name="Ma J."/>
            <person name="Mitros T."/>
            <person name="Nelson W."/>
            <person name="Hyten D."/>
            <person name="Song Q."/>
            <person name="Thelen J."/>
            <person name="Cheng J."/>
            <person name="Xu D."/>
            <person name="Hellsten U."/>
            <person name="May G."/>
            <person name="Yu Y."/>
            <person name="Sakurai T."/>
            <person name="Umezawa T."/>
            <person name="Bhattacharyya M."/>
            <person name="Sandhu D."/>
            <person name="Valliyodan B."/>
            <person name="Lindquist E."/>
            <person name="Peto M."/>
            <person name="Grant D."/>
            <person name="Shu S."/>
            <person name="Goodstein D."/>
            <person name="Barry K."/>
            <person name="Futrell-Griggs M."/>
            <person name="Abernathy B."/>
            <person name="Du J."/>
            <person name="Tian Z."/>
            <person name="Zhu L."/>
            <person name="Gill N."/>
            <person name="Joshi T."/>
            <person name="Libault M."/>
            <person name="Sethuraman A."/>
            <person name="Zhang X."/>
            <person name="Shinozaki K."/>
            <person name="Nguyen H."/>
            <person name="Wing R."/>
            <person name="Cregan P."/>
            <person name="Specht J."/>
            <person name="Grimwood J."/>
            <person name="Rokhsar D."/>
            <person name="Stacey G."/>
            <person name="Shoemaker R."/>
            <person name="Jackson S."/>
        </authorList>
    </citation>
    <scope>NUCLEOTIDE SEQUENCE</scope>
    <source>
        <tissue evidence="1">Callus</tissue>
    </source>
</reference>
<gene>
    <name evidence="1" type="ORF">GLYMA_19G094700</name>
</gene>
<dbReference type="AlphaFoldDB" id="A0A0R0EW29"/>
<reference evidence="1 2" key="1">
    <citation type="journal article" date="2010" name="Nature">
        <title>Genome sequence of the palaeopolyploid soybean.</title>
        <authorList>
            <person name="Schmutz J."/>
            <person name="Cannon S.B."/>
            <person name="Schlueter J."/>
            <person name="Ma J."/>
            <person name="Mitros T."/>
            <person name="Nelson W."/>
            <person name="Hyten D.L."/>
            <person name="Song Q."/>
            <person name="Thelen J.J."/>
            <person name="Cheng J."/>
            <person name="Xu D."/>
            <person name="Hellsten U."/>
            <person name="May G.D."/>
            <person name="Yu Y."/>
            <person name="Sakurai T."/>
            <person name="Umezawa T."/>
            <person name="Bhattacharyya M.K."/>
            <person name="Sandhu D."/>
            <person name="Valliyodan B."/>
            <person name="Lindquist E."/>
            <person name="Peto M."/>
            <person name="Grant D."/>
            <person name="Shu S."/>
            <person name="Goodstein D."/>
            <person name="Barry K."/>
            <person name="Futrell-Griggs M."/>
            <person name="Abernathy B."/>
            <person name="Du J."/>
            <person name="Tian Z."/>
            <person name="Zhu L."/>
            <person name="Gill N."/>
            <person name="Joshi T."/>
            <person name="Libault M."/>
            <person name="Sethuraman A."/>
            <person name="Zhang X.-C."/>
            <person name="Shinozaki K."/>
            <person name="Nguyen H.T."/>
            <person name="Wing R.A."/>
            <person name="Cregan P."/>
            <person name="Specht J."/>
            <person name="Grimwood J."/>
            <person name="Rokhsar D."/>
            <person name="Stacey G."/>
            <person name="Shoemaker R.C."/>
            <person name="Jackson S.A."/>
        </authorList>
    </citation>
    <scope>NUCLEOTIDE SEQUENCE</scope>
    <source>
        <strain evidence="2">cv. Williams 82</strain>
        <tissue evidence="1">Callus</tissue>
    </source>
</reference>
<dbReference type="Gramene" id="KRG94570">
    <property type="protein sequence ID" value="KRG94570"/>
    <property type="gene ID" value="GLYMA_19G094700"/>
</dbReference>
<dbReference type="EMBL" id="CM000852">
    <property type="protein sequence ID" value="KRG94570.1"/>
    <property type="molecule type" value="Genomic_DNA"/>
</dbReference>
<dbReference type="Proteomes" id="UP000008827">
    <property type="component" value="Chromosome 19"/>
</dbReference>
<organism evidence="1">
    <name type="scientific">Glycine max</name>
    <name type="common">Soybean</name>
    <name type="synonym">Glycine hispida</name>
    <dbReference type="NCBI Taxonomy" id="3847"/>
    <lineage>
        <taxon>Eukaryota</taxon>
        <taxon>Viridiplantae</taxon>
        <taxon>Streptophyta</taxon>
        <taxon>Embryophyta</taxon>
        <taxon>Tracheophyta</taxon>
        <taxon>Spermatophyta</taxon>
        <taxon>Magnoliopsida</taxon>
        <taxon>eudicotyledons</taxon>
        <taxon>Gunneridae</taxon>
        <taxon>Pentapetalae</taxon>
        <taxon>rosids</taxon>
        <taxon>fabids</taxon>
        <taxon>Fabales</taxon>
        <taxon>Fabaceae</taxon>
        <taxon>Papilionoideae</taxon>
        <taxon>50 kb inversion clade</taxon>
        <taxon>NPAAA clade</taxon>
        <taxon>indigoferoid/millettioid clade</taxon>
        <taxon>Phaseoleae</taxon>
        <taxon>Glycine</taxon>
        <taxon>Glycine subgen. Soja</taxon>
    </lineage>
</organism>
<dbReference type="PANTHER" id="PTHR34676">
    <property type="entry name" value="DUF4219 DOMAIN-CONTAINING PROTEIN-RELATED"/>
    <property type="match status" value="1"/>
</dbReference>
<keyword evidence="3" id="KW-1185">Reference proteome</keyword>
<dbReference type="InParanoid" id="A0A0R0EW29"/>
<dbReference type="EnsemblPlants" id="KRG94570">
    <property type="protein sequence ID" value="KRG94570"/>
    <property type="gene ID" value="GLYMA_19G094700"/>
</dbReference>
<evidence type="ECO:0000313" key="3">
    <source>
        <dbReference type="Proteomes" id="UP000008827"/>
    </source>
</evidence>
<dbReference type="OMA" id="KKVENEW"/>
<accession>A0A0R0EW29</accession>
<evidence type="ECO:0000313" key="1">
    <source>
        <dbReference type="EMBL" id="KRG94570.1"/>
    </source>
</evidence>
<dbReference type="Pfam" id="PF14223">
    <property type="entry name" value="Retrotran_gag_2"/>
    <property type="match status" value="1"/>
</dbReference>
<name>A0A0R0EW29_SOYBN</name>
<evidence type="ECO:0008006" key="4">
    <source>
        <dbReference type="Google" id="ProtNLM"/>
    </source>
</evidence>